<feature type="transmembrane region" description="Helical" evidence="6">
    <location>
        <begin position="239"/>
        <end position="258"/>
    </location>
</feature>
<organism evidence="7 8">
    <name type="scientific">Bradyrhizobium erythrophlei</name>
    <dbReference type="NCBI Taxonomy" id="1437360"/>
    <lineage>
        <taxon>Bacteria</taxon>
        <taxon>Pseudomonadati</taxon>
        <taxon>Pseudomonadota</taxon>
        <taxon>Alphaproteobacteria</taxon>
        <taxon>Hyphomicrobiales</taxon>
        <taxon>Nitrobacteraceae</taxon>
        <taxon>Bradyrhizobium</taxon>
    </lineage>
</organism>
<accession>A0A1M7UB76</accession>
<evidence type="ECO:0000256" key="3">
    <source>
        <dbReference type="ARBA" id="ARBA00022692"/>
    </source>
</evidence>
<name>A0A1M7UB76_9BRAD</name>
<evidence type="ECO:0000256" key="4">
    <source>
        <dbReference type="ARBA" id="ARBA00022989"/>
    </source>
</evidence>
<dbReference type="RefSeq" id="WP_083587670.1">
    <property type="nucleotide sequence ID" value="NZ_LT670849.1"/>
</dbReference>
<evidence type="ECO:0000256" key="1">
    <source>
        <dbReference type="ARBA" id="ARBA00004651"/>
    </source>
</evidence>
<evidence type="ECO:0000256" key="5">
    <source>
        <dbReference type="ARBA" id="ARBA00023136"/>
    </source>
</evidence>
<feature type="transmembrane region" description="Helical" evidence="6">
    <location>
        <begin position="129"/>
        <end position="149"/>
    </location>
</feature>
<dbReference type="Pfam" id="PF02653">
    <property type="entry name" value="BPD_transp_2"/>
    <property type="match status" value="1"/>
</dbReference>
<dbReference type="Proteomes" id="UP000184096">
    <property type="component" value="Chromosome I"/>
</dbReference>
<dbReference type="PANTHER" id="PTHR30482:SF17">
    <property type="entry name" value="ABC TRANSPORTER ATP-BINDING PROTEIN"/>
    <property type="match status" value="1"/>
</dbReference>
<sequence length="362" mass="38602">MTMAEDATKSSHTFRIETAGRASRAIAAAAIIIACLLMLLPLVAGRNLIQDMIFLFYMLALAQCWNLLAGYAGLISVGQQAFVGLGGYLLFALTLLGGIDPLLAIPLAGVASALLALPTALIVFRLRGAYFAIGTWVVAEIYRLVFAQFKPLGGGTGTSLTPSITSSVPGIEWVKALLDVRTPAARDIISYWVALALMGGTLAVVYVILRSRRGLALGAIRDNELAAAGLGVDIYRIKLAVYVAAAAMTGMIGALIYLQKARISPDAAFSVLDWTAYIIFITVIGGIGTMEGPAVGAVVFYLMQRYLADFGASYLILLGTLGIVIMLFAPRGLWGLLTDRYDLTLFPTRRRLVVDEGDSHFG</sequence>
<keyword evidence="2" id="KW-1003">Cell membrane</keyword>
<feature type="transmembrane region" description="Helical" evidence="6">
    <location>
        <begin position="105"/>
        <end position="124"/>
    </location>
</feature>
<proteinExistence type="predicted"/>
<dbReference type="EMBL" id="LT670849">
    <property type="protein sequence ID" value="SHN80186.1"/>
    <property type="molecule type" value="Genomic_DNA"/>
</dbReference>
<dbReference type="PROSITE" id="PS00782">
    <property type="entry name" value="TFIIB"/>
    <property type="match status" value="1"/>
</dbReference>
<dbReference type="GO" id="GO:0005886">
    <property type="term" value="C:plasma membrane"/>
    <property type="evidence" value="ECO:0007669"/>
    <property type="project" value="UniProtKB-SubCell"/>
</dbReference>
<keyword evidence="8" id="KW-1185">Reference proteome</keyword>
<comment type="subcellular location">
    <subcellularLocation>
        <location evidence="1">Cell membrane</location>
        <topology evidence="1">Multi-pass membrane protein</topology>
    </subcellularLocation>
</comment>
<evidence type="ECO:0000256" key="6">
    <source>
        <dbReference type="SAM" id="Phobius"/>
    </source>
</evidence>
<feature type="transmembrane region" description="Helical" evidence="6">
    <location>
        <begin position="314"/>
        <end position="337"/>
    </location>
</feature>
<evidence type="ECO:0000256" key="2">
    <source>
        <dbReference type="ARBA" id="ARBA00022475"/>
    </source>
</evidence>
<evidence type="ECO:0000313" key="7">
    <source>
        <dbReference type="EMBL" id="SHN80186.1"/>
    </source>
</evidence>
<dbReference type="GO" id="GO:0015658">
    <property type="term" value="F:branched-chain amino acid transmembrane transporter activity"/>
    <property type="evidence" value="ECO:0007669"/>
    <property type="project" value="InterPro"/>
</dbReference>
<protein>
    <submittedName>
        <fullName evidence="7">Amino acid/amide ABC transporter membrane protein 2, HAAT family</fullName>
    </submittedName>
</protein>
<feature type="transmembrane region" description="Helical" evidence="6">
    <location>
        <begin position="278"/>
        <end position="302"/>
    </location>
</feature>
<gene>
    <name evidence="7" type="ORF">SAMN05444170_4233</name>
</gene>
<dbReference type="InterPro" id="IPR043428">
    <property type="entry name" value="LivM-like"/>
</dbReference>
<dbReference type="AlphaFoldDB" id="A0A1M7UB76"/>
<feature type="transmembrane region" description="Helical" evidence="6">
    <location>
        <begin position="25"/>
        <end position="43"/>
    </location>
</feature>
<dbReference type="CDD" id="cd06581">
    <property type="entry name" value="TM_PBP1_LivM_like"/>
    <property type="match status" value="1"/>
</dbReference>
<keyword evidence="4 6" id="KW-1133">Transmembrane helix</keyword>
<keyword evidence="5 6" id="KW-0472">Membrane</keyword>
<dbReference type="InterPro" id="IPR023486">
    <property type="entry name" value="TFIIB_CS"/>
</dbReference>
<feature type="transmembrane region" description="Helical" evidence="6">
    <location>
        <begin position="55"/>
        <end position="74"/>
    </location>
</feature>
<keyword evidence="3 6" id="KW-0812">Transmembrane</keyword>
<feature type="transmembrane region" description="Helical" evidence="6">
    <location>
        <begin position="81"/>
        <end position="99"/>
    </location>
</feature>
<dbReference type="PANTHER" id="PTHR30482">
    <property type="entry name" value="HIGH-AFFINITY BRANCHED-CHAIN AMINO ACID TRANSPORT SYSTEM PERMEASE"/>
    <property type="match status" value="1"/>
</dbReference>
<evidence type="ECO:0000313" key="8">
    <source>
        <dbReference type="Proteomes" id="UP000184096"/>
    </source>
</evidence>
<dbReference type="InterPro" id="IPR001851">
    <property type="entry name" value="ABC_transp_permease"/>
</dbReference>
<feature type="transmembrane region" description="Helical" evidence="6">
    <location>
        <begin position="188"/>
        <end position="209"/>
    </location>
</feature>
<reference evidence="8" key="1">
    <citation type="submission" date="2016-11" db="EMBL/GenBank/DDBJ databases">
        <authorList>
            <person name="Varghese N."/>
            <person name="Submissions S."/>
        </authorList>
    </citation>
    <scope>NUCLEOTIDE SEQUENCE [LARGE SCALE GENOMIC DNA]</scope>
    <source>
        <strain evidence="8">GAS401</strain>
    </source>
</reference>